<sequence>MKMKCAFALSRDNRFEEKFFGNADNFVIYKLENDELKFEKQMINPYRNVENEGTLNLEEKGQSVIKLLKKQGVSVLVSRQFGENIKMINKHFIPVIIKQEKPEEVVAVLQKHHKWLWDELTNKSSGYMLFQIKEGVLKTQINPGV</sequence>
<proteinExistence type="predicted"/>
<dbReference type="InterPro" id="IPR003731">
    <property type="entry name" value="Di-Nase_FeMo-co_biosynth"/>
</dbReference>
<evidence type="ECO:0000259" key="1">
    <source>
        <dbReference type="Pfam" id="PF02579"/>
    </source>
</evidence>
<feature type="domain" description="Dinitrogenase iron-molybdenum cofactor biosynthesis" evidence="1">
    <location>
        <begin position="20"/>
        <end position="110"/>
    </location>
</feature>
<dbReference type="EMBL" id="FQZE01000027">
    <property type="protein sequence ID" value="SHJ72537.1"/>
    <property type="molecule type" value="Genomic_DNA"/>
</dbReference>
<dbReference type="AlphaFoldDB" id="A0A1M6LMY0"/>
<reference evidence="2 3" key="1">
    <citation type="submission" date="2016-11" db="EMBL/GenBank/DDBJ databases">
        <authorList>
            <person name="Jaros S."/>
            <person name="Januszkiewicz K."/>
            <person name="Wedrychowicz H."/>
        </authorList>
    </citation>
    <scope>NUCLEOTIDE SEQUENCE [LARGE SCALE GENOMIC DNA]</scope>
    <source>
        <strain evidence="2 3">DSM 27063</strain>
    </source>
</reference>
<keyword evidence="3" id="KW-1185">Reference proteome</keyword>
<dbReference type="RefSeq" id="WP_073171758.1">
    <property type="nucleotide sequence ID" value="NZ_FQZE01000027.1"/>
</dbReference>
<protein>
    <submittedName>
        <fullName evidence="2">Predicted Fe-Mo cluster-binding protein, NifX family</fullName>
    </submittedName>
</protein>
<dbReference type="STRING" id="1168035.SAMN05444280_12757"/>
<evidence type="ECO:0000313" key="2">
    <source>
        <dbReference type="EMBL" id="SHJ72537.1"/>
    </source>
</evidence>
<organism evidence="2 3">
    <name type="scientific">Tangfeifania diversioriginum</name>
    <dbReference type="NCBI Taxonomy" id="1168035"/>
    <lineage>
        <taxon>Bacteria</taxon>
        <taxon>Pseudomonadati</taxon>
        <taxon>Bacteroidota</taxon>
        <taxon>Bacteroidia</taxon>
        <taxon>Marinilabiliales</taxon>
        <taxon>Prolixibacteraceae</taxon>
        <taxon>Tangfeifania</taxon>
    </lineage>
</organism>
<dbReference type="OrthoDB" id="1120248at2"/>
<dbReference type="Pfam" id="PF02579">
    <property type="entry name" value="Nitro_FeMo-Co"/>
    <property type="match status" value="1"/>
</dbReference>
<name>A0A1M6LMY0_9BACT</name>
<dbReference type="Gene3D" id="3.30.420.130">
    <property type="entry name" value="Dinitrogenase iron-molybdenum cofactor biosynthesis domain"/>
    <property type="match status" value="1"/>
</dbReference>
<accession>A0A1M6LMY0</accession>
<dbReference type="InterPro" id="IPR036105">
    <property type="entry name" value="DiNase_FeMo-co_biosyn_sf"/>
</dbReference>
<gene>
    <name evidence="2" type="ORF">SAMN05444280_12757</name>
</gene>
<dbReference type="SUPFAM" id="SSF53146">
    <property type="entry name" value="Nitrogenase accessory factor-like"/>
    <property type="match status" value="1"/>
</dbReference>
<evidence type="ECO:0000313" key="3">
    <source>
        <dbReference type="Proteomes" id="UP000184050"/>
    </source>
</evidence>
<dbReference type="Proteomes" id="UP000184050">
    <property type="component" value="Unassembled WGS sequence"/>
</dbReference>